<dbReference type="Proteomes" id="UP000278627">
    <property type="component" value="Unassembled WGS sequence"/>
</dbReference>
<evidence type="ECO:0000313" key="3">
    <source>
        <dbReference type="WBParaSite" id="BPAG_0000588001-mRNA-1"/>
    </source>
</evidence>
<dbReference type="AlphaFoldDB" id="A0A0N4TCE2"/>
<dbReference type="EMBL" id="UZAD01004602">
    <property type="protein sequence ID" value="VDN87029.1"/>
    <property type="molecule type" value="Genomic_DNA"/>
</dbReference>
<name>A0A0N4TCE2_BRUPA</name>
<evidence type="ECO:0000313" key="2">
    <source>
        <dbReference type="Proteomes" id="UP000278627"/>
    </source>
</evidence>
<evidence type="ECO:0000313" key="1">
    <source>
        <dbReference type="EMBL" id="VDN87029.1"/>
    </source>
</evidence>
<reference evidence="1 2" key="2">
    <citation type="submission" date="2018-11" db="EMBL/GenBank/DDBJ databases">
        <authorList>
            <consortium name="Pathogen Informatics"/>
        </authorList>
    </citation>
    <scope>NUCLEOTIDE SEQUENCE [LARGE SCALE GENOMIC DNA]</scope>
</reference>
<accession>A0A0N4TCE2</accession>
<keyword evidence="2" id="KW-1185">Reference proteome</keyword>
<proteinExistence type="predicted"/>
<dbReference type="WBParaSite" id="BPAG_0000588001-mRNA-1">
    <property type="protein sequence ID" value="BPAG_0000588001-mRNA-1"/>
    <property type="gene ID" value="BPAG_0000588001"/>
</dbReference>
<gene>
    <name evidence="1" type="ORF">BPAG_LOCUS5843</name>
</gene>
<protein>
    <submittedName>
        <fullName evidence="3">Craniofacial development protein 2-like</fullName>
    </submittedName>
</protein>
<reference evidence="3" key="1">
    <citation type="submission" date="2017-02" db="UniProtKB">
        <authorList>
            <consortium name="WormBaseParasite"/>
        </authorList>
    </citation>
    <scope>IDENTIFICATION</scope>
</reference>
<organism evidence="3">
    <name type="scientific">Brugia pahangi</name>
    <name type="common">Filarial nematode worm</name>
    <dbReference type="NCBI Taxonomy" id="6280"/>
    <lineage>
        <taxon>Eukaryota</taxon>
        <taxon>Metazoa</taxon>
        <taxon>Ecdysozoa</taxon>
        <taxon>Nematoda</taxon>
        <taxon>Chromadorea</taxon>
        <taxon>Rhabditida</taxon>
        <taxon>Spirurina</taxon>
        <taxon>Spiruromorpha</taxon>
        <taxon>Filarioidea</taxon>
        <taxon>Onchocercidae</taxon>
        <taxon>Brugia</taxon>
    </lineage>
</organism>
<sequence>MDYDREFLFFFDREFPEVCLRKHEWTTAKRAQQSDMKLPKGKKKKGWLVLKKTGRRARAQKVQLMRTVEQINRQTDGRTDGRTDGWMDGWMDGSSREHSLLNRVALEIINPEWKNRILEMKITERISDIHGNGI</sequence>